<feature type="compositionally biased region" description="Pro residues" evidence="6">
    <location>
        <begin position="311"/>
        <end position="323"/>
    </location>
</feature>
<feature type="binding site" evidence="5">
    <location>
        <position position="39"/>
    </location>
    <ligand>
        <name>ATP</name>
        <dbReference type="ChEBI" id="CHEBI:30616"/>
    </ligand>
</feature>
<evidence type="ECO:0000256" key="1">
    <source>
        <dbReference type="ARBA" id="ARBA00022679"/>
    </source>
</evidence>
<feature type="compositionally biased region" description="Low complexity" evidence="6">
    <location>
        <begin position="515"/>
        <end position="529"/>
    </location>
</feature>
<dbReference type="InterPro" id="IPR008271">
    <property type="entry name" value="Ser/Thr_kinase_AS"/>
</dbReference>
<comment type="caution">
    <text evidence="9">The sequence shown here is derived from an EMBL/GenBank/DDBJ whole genome shotgun (WGS) entry which is preliminary data.</text>
</comment>
<dbReference type="InterPro" id="IPR011009">
    <property type="entry name" value="Kinase-like_dom_sf"/>
</dbReference>
<sequence>MIGTLIEGKYRILRQLGAGAMGAVYQAEHTGTGRRVALKVITGELGNRQEIIDRFWREARAAGRIDTQHITQVLDSGVDRDRNLPYLVMELLSGEDLQVFLKGTGPVAPDLALRIVAQACLGLQKAHEAGVVHRDIKPANMFLARRDAGERMVKLLDFGIAKVVMEQSQGTESAGLTKTGSMLGSPLYMSPEQALGSKQIDHRSDLWSIGVALYQALAGRTPFDHITGIGELIVEIIYGNVTPVQQFAPWVPPEVAAVVHRAVQRKPEERFQSAAEMLAAIQRLLPQGWGITEDLLVPLPDAMRARVEPRLPAPSSPSLPDVPAPTFLPQHPQADPAAPHPGHTGGAMARSQATPPHAPAPKALIAISAAALVTAGVVAGGYVAVRRSVDPVGASRAQGWIAASFKAALAAPAPSAVPAPAAPSAPPTPVRTVQLEIIPREASVEVDDKPAQASGGVVEITGTPGSKHRVRVFMHKYSTATEIVITEAGPPKPARVVLSFSSAGGRSQPGGGATPGQTTSRTGGSRTFE</sequence>
<gene>
    <name evidence="9" type="ORF">BE17_53035</name>
</gene>
<keyword evidence="2 5" id="KW-0547">Nucleotide-binding</keyword>
<evidence type="ECO:0000256" key="3">
    <source>
        <dbReference type="ARBA" id="ARBA00022777"/>
    </source>
</evidence>
<feature type="domain" description="Protein kinase" evidence="8">
    <location>
        <begin position="10"/>
        <end position="285"/>
    </location>
</feature>
<dbReference type="PROSITE" id="PS00107">
    <property type="entry name" value="PROTEIN_KINASE_ATP"/>
    <property type="match status" value="1"/>
</dbReference>
<evidence type="ECO:0000313" key="10">
    <source>
        <dbReference type="Proteomes" id="UP000075635"/>
    </source>
</evidence>
<dbReference type="Gene3D" id="1.10.510.10">
    <property type="entry name" value="Transferase(Phosphotransferase) domain 1"/>
    <property type="match status" value="1"/>
</dbReference>
<evidence type="ECO:0000256" key="4">
    <source>
        <dbReference type="ARBA" id="ARBA00022840"/>
    </source>
</evidence>
<dbReference type="InterPro" id="IPR017441">
    <property type="entry name" value="Protein_kinase_ATP_BS"/>
</dbReference>
<dbReference type="EMBL" id="JEMB01001913">
    <property type="protein sequence ID" value="KYF84505.1"/>
    <property type="molecule type" value="Genomic_DNA"/>
</dbReference>
<dbReference type="AlphaFoldDB" id="A0A150RWA7"/>
<dbReference type="Pfam" id="PF00069">
    <property type="entry name" value="Pkinase"/>
    <property type="match status" value="1"/>
</dbReference>
<dbReference type="GO" id="GO:0004674">
    <property type="term" value="F:protein serine/threonine kinase activity"/>
    <property type="evidence" value="ECO:0007669"/>
    <property type="project" value="TreeGrafter"/>
</dbReference>
<dbReference type="Gene3D" id="3.30.200.20">
    <property type="entry name" value="Phosphorylase Kinase, domain 1"/>
    <property type="match status" value="1"/>
</dbReference>
<dbReference type="PANTHER" id="PTHR43289:SF30">
    <property type="entry name" value="NON-SPECIFIC SERINE_THREONINE PROTEIN KINASE"/>
    <property type="match status" value="1"/>
</dbReference>
<dbReference type="GO" id="GO:0005524">
    <property type="term" value="F:ATP binding"/>
    <property type="evidence" value="ECO:0007669"/>
    <property type="project" value="UniProtKB-UniRule"/>
</dbReference>
<keyword evidence="3" id="KW-0418">Kinase</keyword>
<feature type="transmembrane region" description="Helical" evidence="7">
    <location>
        <begin position="363"/>
        <end position="385"/>
    </location>
</feature>
<evidence type="ECO:0000259" key="8">
    <source>
        <dbReference type="PROSITE" id="PS50011"/>
    </source>
</evidence>
<evidence type="ECO:0000313" key="9">
    <source>
        <dbReference type="EMBL" id="KYF84505.1"/>
    </source>
</evidence>
<keyword evidence="7" id="KW-0812">Transmembrane</keyword>
<organism evidence="9 10">
    <name type="scientific">Sorangium cellulosum</name>
    <name type="common">Polyangium cellulosum</name>
    <dbReference type="NCBI Taxonomy" id="56"/>
    <lineage>
        <taxon>Bacteria</taxon>
        <taxon>Pseudomonadati</taxon>
        <taxon>Myxococcota</taxon>
        <taxon>Polyangia</taxon>
        <taxon>Polyangiales</taxon>
        <taxon>Polyangiaceae</taxon>
        <taxon>Sorangium</taxon>
    </lineage>
</organism>
<name>A0A150RWA7_SORCE</name>
<reference evidence="9 10" key="1">
    <citation type="submission" date="2014-02" db="EMBL/GenBank/DDBJ databases">
        <title>The small core and large imbalanced accessory genome model reveals a collaborative survival strategy of Sorangium cellulosum strains in nature.</title>
        <authorList>
            <person name="Han K."/>
            <person name="Peng R."/>
            <person name="Blom J."/>
            <person name="Li Y.-Z."/>
        </authorList>
    </citation>
    <scope>NUCLEOTIDE SEQUENCE [LARGE SCALE GENOMIC DNA]</scope>
    <source>
        <strain evidence="9 10">So0011-07</strain>
    </source>
</reference>
<evidence type="ECO:0000256" key="2">
    <source>
        <dbReference type="ARBA" id="ARBA00022741"/>
    </source>
</evidence>
<dbReference type="Proteomes" id="UP000075635">
    <property type="component" value="Unassembled WGS sequence"/>
</dbReference>
<protein>
    <recommendedName>
        <fullName evidence="8">Protein kinase domain-containing protein</fullName>
    </recommendedName>
</protein>
<dbReference type="SUPFAM" id="SSF56112">
    <property type="entry name" value="Protein kinase-like (PK-like)"/>
    <property type="match status" value="1"/>
</dbReference>
<dbReference type="CDD" id="cd14014">
    <property type="entry name" value="STKc_PknB_like"/>
    <property type="match status" value="1"/>
</dbReference>
<feature type="region of interest" description="Disordered" evidence="6">
    <location>
        <begin position="499"/>
        <end position="529"/>
    </location>
</feature>
<dbReference type="InterPro" id="IPR000719">
    <property type="entry name" value="Prot_kinase_dom"/>
</dbReference>
<feature type="region of interest" description="Disordered" evidence="6">
    <location>
        <begin position="309"/>
        <end position="358"/>
    </location>
</feature>
<keyword evidence="1" id="KW-0808">Transferase</keyword>
<dbReference type="PROSITE" id="PS00108">
    <property type="entry name" value="PROTEIN_KINASE_ST"/>
    <property type="match status" value="1"/>
</dbReference>
<accession>A0A150RWA7</accession>
<feature type="compositionally biased region" description="Low complexity" evidence="6">
    <location>
        <begin position="324"/>
        <end position="341"/>
    </location>
</feature>
<keyword evidence="7" id="KW-0472">Membrane</keyword>
<dbReference type="PROSITE" id="PS50011">
    <property type="entry name" value="PROTEIN_KINASE_DOM"/>
    <property type="match status" value="1"/>
</dbReference>
<keyword evidence="7" id="KW-1133">Transmembrane helix</keyword>
<evidence type="ECO:0000256" key="5">
    <source>
        <dbReference type="PROSITE-ProRule" id="PRU10141"/>
    </source>
</evidence>
<dbReference type="SMART" id="SM00220">
    <property type="entry name" value="S_TKc"/>
    <property type="match status" value="1"/>
</dbReference>
<dbReference type="PANTHER" id="PTHR43289">
    <property type="entry name" value="MITOGEN-ACTIVATED PROTEIN KINASE KINASE KINASE 20-RELATED"/>
    <property type="match status" value="1"/>
</dbReference>
<proteinExistence type="predicted"/>
<evidence type="ECO:0000256" key="6">
    <source>
        <dbReference type="SAM" id="MobiDB-lite"/>
    </source>
</evidence>
<keyword evidence="4 5" id="KW-0067">ATP-binding</keyword>
<evidence type="ECO:0000256" key="7">
    <source>
        <dbReference type="SAM" id="Phobius"/>
    </source>
</evidence>